<feature type="transmembrane region" description="Helical" evidence="2">
    <location>
        <begin position="12"/>
        <end position="36"/>
    </location>
</feature>
<dbReference type="AlphaFoldDB" id="A0A6J7I2D2"/>
<proteinExistence type="predicted"/>
<evidence type="ECO:0000256" key="2">
    <source>
        <dbReference type="SAM" id="Phobius"/>
    </source>
</evidence>
<protein>
    <submittedName>
        <fullName evidence="3">Unannotated protein</fullName>
    </submittedName>
</protein>
<keyword evidence="2" id="KW-1133">Transmembrane helix</keyword>
<dbReference type="EMBL" id="CAFBNB010000054">
    <property type="protein sequence ID" value="CAB4924899.1"/>
    <property type="molecule type" value="Genomic_DNA"/>
</dbReference>
<evidence type="ECO:0000256" key="1">
    <source>
        <dbReference type="SAM" id="MobiDB-lite"/>
    </source>
</evidence>
<sequence length="66" mass="7150">MLVPLIEQRLIWGLAVTGAIFYVLVIITVLLSWVVIRRSLPEGHLGIRNPSISASTNTSTPPSPAI</sequence>
<gene>
    <name evidence="3" type="ORF">UFOPK3720_00420</name>
</gene>
<feature type="region of interest" description="Disordered" evidence="1">
    <location>
        <begin position="44"/>
        <end position="66"/>
    </location>
</feature>
<reference evidence="3" key="1">
    <citation type="submission" date="2020-05" db="EMBL/GenBank/DDBJ databases">
        <authorList>
            <person name="Chiriac C."/>
            <person name="Salcher M."/>
            <person name="Ghai R."/>
            <person name="Kavagutti S V."/>
        </authorList>
    </citation>
    <scope>NUCLEOTIDE SEQUENCE</scope>
</reference>
<name>A0A6J7I2D2_9ZZZZ</name>
<keyword evidence="2" id="KW-0812">Transmembrane</keyword>
<organism evidence="3">
    <name type="scientific">freshwater metagenome</name>
    <dbReference type="NCBI Taxonomy" id="449393"/>
    <lineage>
        <taxon>unclassified sequences</taxon>
        <taxon>metagenomes</taxon>
        <taxon>ecological metagenomes</taxon>
    </lineage>
</organism>
<evidence type="ECO:0000313" key="3">
    <source>
        <dbReference type="EMBL" id="CAB4924899.1"/>
    </source>
</evidence>
<accession>A0A6J7I2D2</accession>
<keyword evidence="2" id="KW-0472">Membrane</keyword>
<feature type="compositionally biased region" description="Low complexity" evidence="1">
    <location>
        <begin position="49"/>
        <end position="60"/>
    </location>
</feature>